<accession>A0A6A6HQE2</accession>
<organism evidence="1 2">
    <name type="scientific">Trematosphaeria pertusa</name>
    <dbReference type="NCBI Taxonomy" id="390896"/>
    <lineage>
        <taxon>Eukaryota</taxon>
        <taxon>Fungi</taxon>
        <taxon>Dikarya</taxon>
        <taxon>Ascomycota</taxon>
        <taxon>Pezizomycotina</taxon>
        <taxon>Dothideomycetes</taxon>
        <taxon>Pleosporomycetidae</taxon>
        <taxon>Pleosporales</taxon>
        <taxon>Massarineae</taxon>
        <taxon>Trematosphaeriaceae</taxon>
        <taxon>Trematosphaeria</taxon>
    </lineage>
</organism>
<dbReference type="GeneID" id="54585736"/>
<protein>
    <submittedName>
        <fullName evidence="1">Uncharacterized protein</fullName>
    </submittedName>
</protein>
<keyword evidence="2" id="KW-1185">Reference proteome</keyword>
<evidence type="ECO:0000313" key="2">
    <source>
        <dbReference type="Proteomes" id="UP000800094"/>
    </source>
</evidence>
<dbReference type="AlphaFoldDB" id="A0A6A6HQE2"/>
<dbReference type="RefSeq" id="XP_033675340.1">
    <property type="nucleotide sequence ID" value="XM_033832406.1"/>
</dbReference>
<reference evidence="1" key="1">
    <citation type="journal article" date="2020" name="Stud. Mycol.">
        <title>101 Dothideomycetes genomes: a test case for predicting lifestyles and emergence of pathogens.</title>
        <authorList>
            <person name="Haridas S."/>
            <person name="Albert R."/>
            <person name="Binder M."/>
            <person name="Bloem J."/>
            <person name="Labutti K."/>
            <person name="Salamov A."/>
            <person name="Andreopoulos B."/>
            <person name="Baker S."/>
            <person name="Barry K."/>
            <person name="Bills G."/>
            <person name="Bluhm B."/>
            <person name="Cannon C."/>
            <person name="Castanera R."/>
            <person name="Culley D."/>
            <person name="Daum C."/>
            <person name="Ezra D."/>
            <person name="Gonzalez J."/>
            <person name="Henrissat B."/>
            <person name="Kuo A."/>
            <person name="Liang C."/>
            <person name="Lipzen A."/>
            <person name="Lutzoni F."/>
            <person name="Magnuson J."/>
            <person name="Mondo S."/>
            <person name="Nolan M."/>
            <person name="Ohm R."/>
            <person name="Pangilinan J."/>
            <person name="Park H.-J."/>
            <person name="Ramirez L."/>
            <person name="Alfaro M."/>
            <person name="Sun H."/>
            <person name="Tritt A."/>
            <person name="Yoshinaga Y."/>
            <person name="Zwiers L.-H."/>
            <person name="Turgeon B."/>
            <person name="Goodwin S."/>
            <person name="Spatafora J."/>
            <person name="Crous P."/>
            <person name="Grigoriev I."/>
        </authorList>
    </citation>
    <scope>NUCLEOTIDE SEQUENCE</scope>
    <source>
        <strain evidence="1">CBS 122368</strain>
    </source>
</reference>
<gene>
    <name evidence="1" type="ORF">BU26DRAFT_556905</name>
</gene>
<proteinExistence type="predicted"/>
<sequence length="175" mass="19734">MPKRLDTISLCQCISPIDDLAPSLKPNMDAISKALLHKWLPKYEHPVEDWRLWKDGVEWRGERRLSCGYTGFGTNWKRRNGAKYIFKGWRGRSKFGYPCYGKISHVTKAKPMNLRFSDALSLTMSGHSSCIGSTRPYLSASSPTPLWTADLPNRSGPKEAFPMSSSIDTSNMCLS</sequence>
<name>A0A6A6HQE2_9PLEO</name>
<evidence type="ECO:0000313" key="1">
    <source>
        <dbReference type="EMBL" id="KAF2240336.1"/>
    </source>
</evidence>
<dbReference type="Proteomes" id="UP000800094">
    <property type="component" value="Unassembled WGS sequence"/>
</dbReference>
<dbReference type="EMBL" id="ML987219">
    <property type="protein sequence ID" value="KAF2240336.1"/>
    <property type="molecule type" value="Genomic_DNA"/>
</dbReference>